<evidence type="ECO:0000313" key="3">
    <source>
        <dbReference type="EMBL" id="SPT70805.1"/>
    </source>
</evidence>
<dbReference type="InterPro" id="IPR058624">
    <property type="entry name" value="MdtA-like_HH"/>
</dbReference>
<keyword evidence="1" id="KW-0812">Transmembrane</keyword>
<feature type="domain" description="Multidrug resistance protein MdtA-like alpha-helical hairpin" evidence="2">
    <location>
        <begin position="117"/>
        <end position="169"/>
    </location>
</feature>
<evidence type="ECO:0000313" key="4">
    <source>
        <dbReference type="Proteomes" id="UP000250086"/>
    </source>
</evidence>
<dbReference type="EMBL" id="UAPV01000001">
    <property type="protein sequence ID" value="SPT70805.1"/>
    <property type="molecule type" value="Genomic_DNA"/>
</dbReference>
<dbReference type="SUPFAM" id="SSF111369">
    <property type="entry name" value="HlyD-like secretion proteins"/>
    <property type="match status" value="1"/>
</dbReference>
<accession>A0A2X0VD24</accession>
<organism evidence="3 4">
    <name type="scientific">Anaerobiospirillum thomasii</name>
    <dbReference type="NCBI Taxonomy" id="179995"/>
    <lineage>
        <taxon>Bacteria</taxon>
        <taxon>Pseudomonadati</taxon>
        <taxon>Pseudomonadota</taxon>
        <taxon>Gammaproteobacteria</taxon>
        <taxon>Aeromonadales</taxon>
        <taxon>Succinivibrionaceae</taxon>
        <taxon>Anaerobiospirillum</taxon>
    </lineage>
</organism>
<keyword evidence="1" id="KW-0472">Membrane</keyword>
<dbReference type="Pfam" id="PF25876">
    <property type="entry name" value="HH_MFP_RND"/>
    <property type="match status" value="1"/>
</dbReference>
<dbReference type="RefSeq" id="WP_113744836.1">
    <property type="nucleotide sequence ID" value="NZ_UAPV01000001.1"/>
</dbReference>
<keyword evidence="4" id="KW-1185">Reference proteome</keyword>
<feature type="transmembrane region" description="Helical" evidence="1">
    <location>
        <begin position="7"/>
        <end position="26"/>
    </location>
</feature>
<protein>
    <submittedName>
        <fullName evidence="3">Putative efflux pump membrane fusion protein</fullName>
    </submittedName>
</protein>
<evidence type="ECO:0000259" key="2">
    <source>
        <dbReference type="Pfam" id="PF25876"/>
    </source>
</evidence>
<dbReference type="Gene3D" id="1.10.287.470">
    <property type="entry name" value="Helix hairpin bin"/>
    <property type="match status" value="1"/>
</dbReference>
<dbReference type="PRINTS" id="PR01490">
    <property type="entry name" value="RTXTOXIND"/>
</dbReference>
<reference evidence="3 4" key="1">
    <citation type="submission" date="2018-06" db="EMBL/GenBank/DDBJ databases">
        <authorList>
            <consortium name="Pathogen Informatics"/>
            <person name="Doyle S."/>
        </authorList>
    </citation>
    <scope>NUCLEOTIDE SEQUENCE [LARGE SCALE GENOMIC DNA]</scope>
    <source>
        <strain evidence="3 4">NCTC13093</strain>
    </source>
</reference>
<keyword evidence="1" id="KW-1133">Transmembrane helix</keyword>
<dbReference type="PANTHER" id="PTHR30438">
    <property type="entry name" value="36 KDA ANTIGEN-RELATED"/>
    <property type="match status" value="1"/>
</dbReference>
<dbReference type="Gene3D" id="2.40.50.100">
    <property type="match status" value="1"/>
</dbReference>
<dbReference type="Proteomes" id="UP000250086">
    <property type="component" value="Unassembled WGS sequence"/>
</dbReference>
<dbReference type="Gene3D" id="2.40.30.170">
    <property type="match status" value="1"/>
</dbReference>
<sequence length="334" mass="37369">MALRKTVTLAAAIFCVMAAFGVYMLLGDDNNDGTIAYGTVNVKDSHLSFEIAGRISSINVKEGQEVKKGQIIASLDTKDLLHQRAVQKASCQMHEQVYLSLKNGNRKEDIDKTRYTLKALQSELDLSSKTLVRYKKLLDKKAISYQEYDSALYNNKVLTDRVGEAKAALALMLAGPRQESILEKKAALDSCLASLDYLDYKINEQSLIKAPFDGAIRAQYSQLSDMAGPNVVSFAFCNISNKEISVYLSNRFLNEHRVKNGDKVRVFTDDTYTDYVEGLVSFISETAMFTPKSVATVDLRPDLVYECKITVEDTQHLLRFGSDVTVDFTQETKR</sequence>
<evidence type="ECO:0000256" key="1">
    <source>
        <dbReference type="SAM" id="Phobius"/>
    </source>
</evidence>
<name>A0A2X0VD24_9GAMM</name>
<dbReference type="PANTHER" id="PTHR30438:SF2">
    <property type="entry name" value="MEMBRANE PROTEIN"/>
    <property type="match status" value="1"/>
</dbReference>
<gene>
    <name evidence="3" type="ORF">NCTC13093_02229</name>
</gene>
<dbReference type="GO" id="GO:0005886">
    <property type="term" value="C:plasma membrane"/>
    <property type="evidence" value="ECO:0007669"/>
    <property type="project" value="TreeGrafter"/>
</dbReference>
<proteinExistence type="predicted"/>
<dbReference type="AlphaFoldDB" id="A0A2X0VD24"/>